<dbReference type="EMBL" id="CM047582">
    <property type="protein sequence ID" value="KAI9914857.1"/>
    <property type="molecule type" value="Genomic_DNA"/>
</dbReference>
<name>A0ACC0W7Z3_9STRA</name>
<accession>A0ACC0W7Z3</accession>
<comment type="caution">
    <text evidence="1">The sequence shown here is derived from an EMBL/GenBank/DDBJ whole genome shotgun (WGS) entry which is preliminary data.</text>
</comment>
<sequence length="128" mass="14943">MRVALGIHKTNISAALEMYEIMSQKFFTHATPTLFNAGTPRPQLSSFTFEARVGLRMFEWYHPYVTRLCDTAQYLDQGGGKRIGSFAIYLEPWHADVLEFLELRKNHGNELHRARDLFYALWIPDLFM</sequence>
<evidence type="ECO:0000313" key="2">
    <source>
        <dbReference type="Proteomes" id="UP001163321"/>
    </source>
</evidence>
<reference evidence="1 2" key="1">
    <citation type="journal article" date="2022" name="bioRxiv">
        <title>The genome of the oomycete Peronosclerospora sorghi, a cosmopolitan pathogen of maize and sorghum, is inflated with dispersed pseudogenes.</title>
        <authorList>
            <person name="Fletcher K."/>
            <person name="Martin F."/>
            <person name="Isakeit T."/>
            <person name="Cavanaugh K."/>
            <person name="Magill C."/>
            <person name="Michelmore R."/>
        </authorList>
    </citation>
    <scope>NUCLEOTIDE SEQUENCE [LARGE SCALE GENOMIC DNA]</scope>
    <source>
        <strain evidence="1">P6</strain>
    </source>
</reference>
<evidence type="ECO:0000313" key="1">
    <source>
        <dbReference type="EMBL" id="KAI9914857.1"/>
    </source>
</evidence>
<protein>
    <submittedName>
        <fullName evidence="1">Uncharacterized protein</fullName>
    </submittedName>
</protein>
<keyword evidence="2" id="KW-1185">Reference proteome</keyword>
<organism evidence="1 2">
    <name type="scientific">Peronosclerospora sorghi</name>
    <dbReference type="NCBI Taxonomy" id="230839"/>
    <lineage>
        <taxon>Eukaryota</taxon>
        <taxon>Sar</taxon>
        <taxon>Stramenopiles</taxon>
        <taxon>Oomycota</taxon>
        <taxon>Peronosporomycetes</taxon>
        <taxon>Peronosporales</taxon>
        <taxon>Peronosporaceae</taxon>
        <taxon>Peronosclerospora</taxon>
    </lineage>
</organism>
<dbReference type="Proteomes" id="UP001163321">
    <property type="component" value="Chromosome 3"/>
</dbReference>
<gene>
    <name evidence="1" type="ORF">PsorP6_008572</name>
</gene>
<proteinExistence type="predicted"/>